<evidence type="ECO:0000259" key="11">
    <source>
        <dbReference type="PROSITE" id="PS51194"/>
    </source>
</evidence>
<evidence type="ECO:0000256" key="2">
    <source>
        <dbReference type="ARBA" id="ARBA00007025"/>
    </source>
</evidence>
<evidence type="ECO:0008006" key="14">
    <source>
        <dbReference type="Google" id="ProtNLM"/>
    </source>
</evidence>
<feature type="compositionally biased region" description="Low complexity" evidence="9">
    <location>
        <begin position="429"/>
        <end position="451"/>
    </location>
</feature>
<name>A0A0D9PEH5_METAN</name>
<feature type="region of interest" description="Disordered" evidence="9">
    <location>
        <begin position="492"/>
        <end position="594"/>
    </location>
</feature>
<dbReference type="Proteomes" id="UP000054544">
    <property type="component" value="Unassembled WGS sequence"/>
</dbReference>
<keyword evidence="6" id="KW-0067">ATP-binding</keyword>
<feature type="compositionally biased region" description="Basic residues" evidence="9">
    <location>
        <begin position="66"/>
        <end position="76"/>
    </location>
</feature>
<dbReference type="FunFam" id="3.40.50.300:FF:001315">
    <property type="entry name" value="SNF2 family helicase/ATPase PasG"/>
    <property type="match status" value="1"/>
</dbReference>
<comment type="subcellular location">
    <subcellularLocation>
        <location evidence="1">Nucleus</location>
    </subcellularLocation>
</comment>
<dbReference type="Pfam" id="PF00176">
    <property type="entry name" value="SNF2-rel_dom"/>
    <property type="match status" value="1"/>
</dbReference>
<dbReference type="PROSITE" id="PS51194">
    <property type="entry name" value="HELICASE_CTER"/>
    <property type="match status" value="1"/>
</dbReference>
<dbReference type="SMART" id="SM00487">
    <property type="entry name" value="DEXDc"/>
    <property type="match status" value="1"/>
</dbReference>
<dbReference type="InterPro" id="IPR049730">
    <property type="entry name" value="SNF2/RAD54-like_C"/>
</dbReference>
<keyword evidence="13" id="KW-1185">Reference proteome</keyword>
<feature type="compositionally biased region" description="Acidic residues" evidence="9">
    <location>
        <begin position="556"/>
        <end position="568"/>
    </location>
</feature>
<dbReference type="STRING" id="1291518.A0A0D9PEH5"/>
<keyword evidence="7" id="KW-0175">Coiled coil</keyword>
<feature type="domain" description="Helicase C-terminal" evidence="11">
    <location>
        <begin position="655"/>
        <end position="823"/>
    </location>
</feature>
<dbReference type="InterPro" id="IPR014001">
    <property type="entry name" value="Helicase_ATP-bd"/>
</dbReference>
<sequence>MDILSSSDVESVSSEAPAMTSPPSSPPPVASPKSEVLHQITENSLLKEEREARDENRKAEEQKAIAARKPRKKKKAETKSEREAKARELDELLMKSAAFSDILTKKTQVLGRVGSSLDGKTLGEHNLQMAKQPKCVVGGTMRDYQLEGLTWMFEICSQGMSGILADEMGLGKTVQTIALIALLREQENYLGPHLIVAPLSTLSNWMDEFHKWTPSIPVIMYHGNQAQRQEIFRTNMLKNLKDGRPTAKFPVVCTSYEMVLRDQHNLSRIQWEFIIIDEGHRMKNAEAKLFQQLRQFSSATRLLITGTPLQNNLKELWSLLHFLLPNIFTDWEAFESWFDFSDLEDERGTEEFIANQMKQDLVKKIHLILQPLLLRRIKQDVAAYLPRKREYVLFAPMTKEQTDLYNVFTNKEIDTRQYLEQKVTEKVNSAMASGSSTRASSRSSSRTAAVAKKNGSSNKSTISLPVRQNPCGKKAENKSISSIPNAFSLMMGKRSASQPLKGDAQKTPATPAKQATKRKSPPTSVRSETKSARSSRHSTPASTRGRSQRGKTYAEADSDEEDALSDDAFEAKLADEVESEEEEEEVDELQSPEEVERAQTLELAKKQLAQKKLGNPLAQLRLVCNSPHNFYNPWATSTHIPVDESIITCSGKMLLLDRLLQKLFNRGHKVLLFSQFKTQLDILEDYSRELRGWNVCRIDGSVPQESRRQQIHDFNNDADYNLFLLSTRAGGQGINLASADTVILFDSDFNPQQDLQAQDRCHRIGQTRPVIVYRLATKDTVEESLLMSADAKRRLEKLVIKKGGFKTMGQKMENKEQLDAETLRALLLKDGQVYEASGGDQILSDEDLDTLCDRSDEAYERAASGLDDADGYRVVETGADSIKMARRE</sequence>
<dbReference type="PANTHER" id="PTHR10799">
    <property type="entry name" value="SNF2/RAD54 HELICASE FAMILY"/>
    <property type="match status" value="1"/>
</dbReference>
<dbReference type="SMART" id="SM00490">
    <property type="entry name" value="HELICc"/>
    <property type="match status" value="1"/>
</dbReference>
<dbReference type="EMBL" id="KE384719">
    <property type="protein sequence ID" value="KJK84476.1"/>
    <property type="molecule type" value="Genomic_DNA"/>
</dbReference>
<organism evidence="12 13">
    <name type="scientific">Metarhizium anisopliae BRIP 53293</name>
    <dbReference type="NCBI Taxonomy" id="1291518"/>
    <lineage>
        <taxon>Eukaryota</taxon>
        <taxon>Fungi</taxon>
        <taxon>Dikarya</taxon>
        <taxon>Ascomycota</taxon>
        <taxon>Pezizomycotina</taxon>
        <taxon>Sordariomycetes</taxon>
        <taxon>Hypocreomycetidae</taxon>
        <taxon>Hypocreales</taxon>
        <taxon>Clavicipitaceae</taxon>
        <taxon>Metarhizium</taxon>
    </lineage>
</organism>
<keyword evidence="8" id="KW-0539">Nucleus</keyword>
<dbReference type="FunFam" id="3.40.50.10810:FF:000015">
    <property type="entry name" value="lymphoid-specific helicase isoform X1"/>
    <property type="match status" value="1"/>
</dbReference>
<dbReference type="AlphaFoldDB" id="A0A0D9PEH5"/>
<proteinExistence type="inferred from homology"/>
<evidence type="ECO:0000256" key="7">
    <source>
        <dbReference type="ARBA" id="ARBA00023054"/>
    </source>
</evidence>
<evidence type="ECO:0000256" key="9">
    <source>
        <dbReference type="SAM" id="MobiDB-lite"/>
    </source>
</evidence>
<reference evidence="13" key="1">
    <citation type="journal article" date="2014" name="BMC Genomics">
        <title>The genome sequence of the biocontrol fungus Metarhizium anisopliae and comparative genomics of Metarhizium species.</title>
        <authorList>
            <person name="Pattemore J.A."/>
            <person name="Hane J.K."/>
            <person name="Williams A.H."/>
            <person name="Wilson B.A."/>
            <person name="Stodart B.J."/>
            <person name="Ash G.J."/>
        </authorList>
    </citation>
    <scope>NUCLEOTIDE SEQUENCE [LARGE SCALE GENOMIC DNA]</scope>
    <source>
        <strain evidence="13">BRIP 53293</strain>
    </source>
</reference>
<dbReference type="GO" id="GO:0016787">
    <property type="term" value="F:hydrolase activity"/>
    <property type="evidence" value="ECO:0007669"/>
    <property type="project" value="UniProtKB-KW"/>
</dbReference>
<evidence type="ECO:0000256" key="5">
    <source>
        <dbReference type="ARBA" id="ARBA00022806"/>
    </source>
</evidence>
<dbReference type="InterPro" id="IPR027417">
    <property type="entry name" value="P-loop_NTPase"/>
</dbReference>
<dbReference type="GO" id="GO:0005524">
    <property type="term" value="F:ATP binding"/>
    <property type="evidence" value="ECO:0007669"/>
    <property type="project" value="UniProtKB-KW"/>
</dbReference>
<dbReference type="Gene3D" id="3.40.50.10810">
    <property type="entry name" value="Tandem AAA-ATPase domain"/>
    <property type="match status" value="1"/>
</dbReference>
<dbReference type="OrthoDB" id="5857104at2759"/>
<dbReference type="CDD" id="cd18793">
    <property type="entry name" value="SF2_C_SNF"/>
    <property type="match status" value="1"/>
</dbReference>
<feature type="compositionally biased region" description="Basic and acidic residues" evidence="9">
    <location>
        <begin position="45"/>
        <end position="63"/>
    </location>
</feature>
<dbReference type="InterPro" id="IPR000330">
    <property type="entry name" value="SNF2_N"/>
</dbReference>
<dbReference type="Gene3D" id="3.40.50.300">
    <property type="entry name" value="P-loop containing nucleotide triphosphate hydrolases"/>
    <property type="match status" value="1"/>
</dbReference>
<protein>
    <recommendedName>
        <fullName evidence="14">Lymphoid-specific helicase</fullName>
    </recommendedName>
</protein>
<feature type="compositionally biased region" description="Low complexity" evidence="9">
    <location>
        <begin position="1"/>
        <end position="22"/>
    </location>
</feature>
<evidence type="ECO:0000313" key="13">
    <source>
        <dbReference type="Proteomes" id="UP000054544"/>
    </source>
</evidence>
<feature type="compositionally biased region" description="Polar residues" evidence="9">
    <location>
        <begin position="454"/>
        <end position="463"/>
    </location>
</feature>
<dbReference type="Pfam" id="PF00271">
    <property type="entry name" value="Helicase_C"/>
    <property type="match status" value="1"/>
</dbReference>
<gene>
    <name evidence="12" type="ORF">H634G_00840</name>
</gene>
<keyword evidence="4" id="KW-0378">Hydrolase</keyword>
<evidence type="ECO:0000256" key="1">
    <source>
        <dbReference type="ARBA" id="ARBA00004123"/>
    </source>
</evidence>
<evidence type="ECO:0000256" key="4">
    <source>
        <dbReference type="ARBA" id="ARBA00022801"/>
    </source>
</evidence>
<accession>A0A0D9PEH5</accession>
<evidence type="ECO:0000256" key="6">
    <source>
        <dbReference type="ARBA" id="ARBA00022840"/>
    </source>
</evidence>
<dbReference type="InterPro" id="IPR038718">
    <property type="entry name" value="SNF2-like_sf"/>
</dbReference>
<feature type="compositionally biased region" description="Acidic residues" evidence="9">
    <location>
        <begin position="576"/>
        <end position="593"/>
    </location>
</feature>
<keyword evidence="5" id="KW-0347">Helicase</keyword>
<dbReference type="PROSITE" id="PS51192">
    <property type="entry name" value="HELICASE_ATP_BIND_1"/>
    <property type="match status" value="1"/>
</dbReference>
<feature type="region of interest" description="Disordered" evidence="9">
    <location>
        <begin position="1"/>
        <end position="85"/>
    </location>
</feature>
<evidence type="ECO:0000256" key="8">
    <source>
        <dbReference type="ARBA" id="ARBA00023242"/>
    </source>
</evidence>
<dbReference type="SUPFAM" id="SSF52540">
    <property type="entry name" value="P-loop containing nucleoside triphosphate hydrolases"/>
    <property type="match status" value="2"/>
</dbReference>
<evidence type="ECO:0000313" key="12">
    <source>
        <dbReference type="EMBL" id="KJK84476.1"/>
    </source>
</evidence>
<feature type="domain" description="Helicase ATP-binding" evidence="10">
    <location>
        <begin position="153"/>
        <end position="326"/>
    </location>
</feature>
<dbReference type="GO" id="GO:0005634">
    <property type="term" value="C:nucleus"/>
    <property type="evidence" value="ECO:0007669"/>
    <property type="project" value="UniProtKB-SubCell"/>
</dbReference>
<dbReference type="InterPro" id="IPR001650">
    <property type="entry name" value="Helicase_C-like"/>
</dbReference>
<comment type="similarity">
    <text evidence="2">Belongs to the SNF2/RAD54 helicase family.</text>
</comment>
<evidence type="ECO:0000259" key="10">
    <source>
        <dbReference type="PROSITE" id="PS51192"/>
    </source>
</evidence>
<feature type="region of interest" description="Disordered" evidence="9">
    <location>
        <begin position="428"/>
        <end position="479"/>
    </location>
</feature>
<evidence type="ECO:0000256" key="3">
    <source>
        <dbReference type="ARBA" id="ARBA00022741"/>
    </source>
</evidence>
<keyword evidence="3" id="KW-0547">Nucleotide-binding</keyword>
<dbReference type="GO" id="GO:0004386">
    <property type="term" value="F:helicase activity"/>
    <property type="evidence" value="ECO:0007669"/>
    <property type="project" value="UniProtKB-KW"/>
</dbReference>